<protein>
    <submittedName>
        <fullName evidence="9">Uncharacterized protein</fullName>
    </submittedName>
</protein>
<comment type="subcellular location">
    <subcellularLocation>
        <location evidence="1">Membrane</location>
        <topology evidence="1">Single-pass membrane protein</topology>
    </subcellularLocation>
</comment>
<evidence type="ECO:0000256" key="7">
    <source>
        <dbReference type="ARBA" id="ARBA00023170"/>
    </source>
</evidence>
<evidence type="ECO:0000313" key="9">
    <source>
        <dbReference type="EMBL" id="CAI9603159.1"/>
    </source>
</evidence>
<dbReference type="PANTHER" id="PTHR23037:SF22">
    <property type="entry name" value="CYTOKINE RECEPTOR COMMON SUBUNIT BETA"/>
    <property type="match status" value="1"/>
</dbReference>
<gene>
    <name evidence="9" type="ORF">SPARVUS_LOCUS13270508</name>
</gene>
<dbReference type="EMBL" id="CATNWA010017795">
    <property type="protein sequence ID" value="CAI9603159.1"/>
    <property type="molecule type" value="Genomic_DNA"/>
</dbReference>
<evidence type="ECO:0000256" key="2">
    <source>
        <dbReference type="ARBA" id="ARBA00022692"/>
    </source>
</evidence>
<dbReference type="Proteomes" id="UP001162483">
    <property type="component" value="Unassembled WGS sequence"/>
</dbReference>
<keyword evidence="7" id="KW-0675">Receptor</keyword>
<organism evidence="9 10">
    <name type="scientific">Staurois parvus</name>
    <dbReference type="NCBI Taxonomy" id="386267"/>
    <lineage>
        <taxon>Eukaryota</taxon>
        <taxon>Metazoa</taxon>
        <taxon>Chordata</taxon>
        <taxon>Craniata</taxon>
        <taxon>Vertebrata</taxon>
        <taxon>Euteleostomi</taxon>
        <taxon>Amphibia</taxon>
        <taxon>Batrachia</taxon>
        <taxon>Anura</taxon>
        <taxon>Neobatrachia</taxon>
        <taxon>Ranoidea</taxon>
        <taxon>Ranidae</taxon>
        <taxon>Staurois</taxon>
    </lineage>
</organism>
<keyword evidence="3" id="KW-0732">Signal</keyword>
<dbReference type="InterPro" id="IPR013783">
    <property type="entry name" value="Ig-like_fold"/>
</dbReference>
<dbReference type="PROSITE" id="PS01355">
    <property type="entry name" value="HEMATOPO_REC_S_F1"/>
    <property type="match status" value="1"/>
</dbReference>
<evidence type="ECO:0000256" key="3">
    <source>
        <dbReference type="ARBA" id="ARBA00022729"/>
    </source>
</evidence>
<dbReference type="InterPro" id="IPR036116">
    <property type="entry name" value="FN3_sf"/>
</dbReference>
<feature type="non-terminal residue" evidence="9">
    <location>
        <position position="1"/>
    </location>
</feature>
<proteinExistence type="predicted"/>
<dbReference type="PANTHER" id="PTHR23037">
    <property type="entry name" value="CYTOKINE RECEPTOR"/>
    <property type="match status" value="1"/>
</dbReference>
<keyword evidence="5 8" id="KW-0472">Membrane</keyword>
<evidence type="ECO:0000256" key="6">
    <source>
        <dbReference type="ARBA" id="ARBA00023157"/>
    </source>
</evidence>
<evidence type="ECO:0000256" key="4">
    <source>
        <dbReference type="ARBA" id="ARBA00022989"/>
    </source>
</evidence>
<sequence length="344" mass="38569">YFPVSKLEGSTNYKAKVRAKPDEKSLYNGTWSEWSQSCSWKTTFVLTTDVICIFAFVISVTVSLFAFFAFRHYKRLKKRLDDSLPDPSKSKLLKGHSLGYWKLNLSPFIHQDFYAEEEKPSICVPISPVATQSTYESAEELVTEKALNSGVCLLRSNLLPPPAEEKIMPDQSKCESLDTGGKSGITTMPASEDMKGLSKKSYNGPYLMFTGAQSMSNLVSNETKHPGYFSLPRCQAEIFNLPKETTQSCKPQPPGDQLGYVISMEKPLSVQPMQNNVKNSAPDNKYFAIPASSNFQALPEGPLMMINPDGSGPLLLKQVGDYCFFFPWTSWKPRKFRKQNDTSH</sequence>
<keyword evidence="4 8" id="KW-1133">Transmembrane helix</keyword>
<comment type="caution">
    <text evidence="9">The sequence shown here is derived from an EMBL/GenBank/DDBJ whole genome shotgun (WGS) entry which is preliminary data.</text>
</comment>
<evidence type="ECO:0000256" key="1">
    <source>
        <dbReference type="ARBA" id="ARBA00004167"/>
    </source>
</evidence>
<evidence type="ECO:0000256" key="5">
    <source>
        <dbReference type="ARBA" id="ARBA00023136"/>
    </source>
</evidence>
<keyword evidence="10" id="KW-1185">Reference proteome</keyword>
<name>A0ABN9G1R8_9NEOB</name>
<dbReference type="SUPFAM" id="SSF49265">
    <property type="entry name" value="Fibronectin type III"/>
    <property type="match status" value="1"/>
</dbReference>
<dbReference type="InterPro" id="IPR003531">
    <property type="entry name" value="Hempt_rcpt_S_F1_CS"/>
</dbReference>
<evidence type="ECO:0000313" key="10">
    <source>
        <dbReference type="Proteomes" id="UP001162483"/>
    </source>
</evidence>
<keyword evidence="6" id="KW-1015">Disulfide bond</keyword>
<accession>A0ABN9G1R8</accession>
<evidence type="ECO:0000256" key="8">
    <source>
        <dbReference type="SAM" id="Phobius"/>
    </source>
</evidence>
<feature type="transmembrane region" description="Helical" evidence="8">
    <location>
        <begin position="44"/>
        <end position="70"/>
    </location>
</feature>
<dbReference type="Gene3D" id="2.60.40.10">
    <property type="entry name" value="Immunoglobulins"/>
    <property type="match status" value="1"/>
</dbReference>
<keyword evidence="2 8" id="KW-0812">Transmembrane</keyword>
<reference evidence="9" key="1">
    <citation type="submission" date="2023-05" db="EMBL/GenBank/DDBJ databases">
        <authorList>
            <person name="Stuckert A."/>
        </authorList>
    </citation>
    <scope>NUCLEOTIDE SEQUENCE</scope>
</reference>